<proteinExistence type="predicted"/>
<organism evidence="2 3">
    <name type="scientific">Pseudoalteromonas luteoviolacea S4054</name>
    <dbReference type="NCBI Taxonomy" id="1129367"/>
    <lineage>
        <taxon>Bacteria</taxon>
        <taxon>Pseudomonadati</taxon>
        <taxon>Pseudomonadota</taxon>
        <taxon>Gammaproteobacteria</taxon>
        <taxon>Alteromonadales</taxon>
        <taxon>Pseudoalteromonadaceae</taxon>
        <taxon>Pseudoalteromonas</taxon>
    </lineage>
</organism>
<evidence type="ECO:0000313" key="2">
    <source>
        <dbReference type="EMBL" id="KKE85384.1"/>
    </source>
</evidence>
<sequence>MLKRRRTHQFKRNTRNTNPNRRRVMLKNIHKKILLRRRIYSLLQLAADVKTAQS</sequence>
<accession>A0A0F6AIJ7</accession>
<evidence type="ECO:0000256" key="1">
    <source>
        <dbReference type="SAM" id="MobiDB-lite"/>
    </source>
</evidence>
<feature type="region of interest" description="Disordered" evidence="1">
    <location>
        <begin position="1"/>
        <end position="20"/>
    </location>
</feature>
<reference evidence="2 3" key="1">
    <citation type="journal article" date="2015" name="BMC Genomics">
        <title>Genome mining reveals unlocked bioactive potential of marine Gram-negative bacteria.</title>
        <authorList>
            <person name="Machado H."/>
            <person name="Sonnenschein E.C."/>
            <person name="Melchiorsen J."/>
            <person name="Gram L."/>
        </authorList>
    </citation>
    <scope>NUCLEOTIDE SEQUENCE [LARGE SCALE GENOMIC DNA]</scope>
    <source>
        <strain evidence="2 3">S4054</strain>
    </source>
</reference>
<name>A0A0F6AIJ7_9GAMM</name>
<dbReference type="EMBL" id="AUXW01000057">
    <property type="protein sequence ID" value="KKE85384.1"/>
    <property type="molecule type" value="Genomic_DNA"/>
</dbReference>
<gene>
    <name evidence="2" type="ORF">N479_05115</name>
</gene>
<dbReference type="RefSeq" id="WP_167354831.1">
    <property type="nucleotide sequence ID" value="NZ_AUXW01000057.1"/>
</dbReference>
<protein>
    <submittedName>
        <fullName evidence="2">Uncharacterized protein</fullName>
    </submittedName>
</protein>
<comment type="caution">
    <text evidence="2">The sequence shown here is derived from an EMBL/GenBank/DDBJ whole genome shotgun (WGS) entry which is preliminary data.</text>
</comment>
<dbReference type="Proteomes" id="UP000033434">
    <property type="component" value="Unassembled WGS sequence"/>
</dbReference>
<dbReference type="AlphaFoldDB" id="A0A0F6AIJ7"/>
<evidence type="ECO:0000313" key="3">
    <source>
        <dbReference type="Proteomes" id="UP000033434"/>
    </source>
</evidence>